<dbReference type="AlphaFoldDB" id="A0A1F6A473"/>
<organism evidence="2 3">
    <name type="scientific">Candidatus Gottesmanbacteria bacterium RIFCSPHIGHO2_01_FULL_47_48</name>
    <dbReference type="NCBI Taxonomy" id="1798381"/>
    <lineage>
        <taxon>Bacteria</taxon>
        <taxon>Candidatus Gottesmaniibacteriota</taxon>
    </lineage>
</organism>
<sequence length="307" mass="34465">MGLGEKLVSWWQRRGSGARVVVREGGEVLTESRAVTDPEPSLEQLLIELVPPNRLQARGFVREMLRGRDYPDLEIDQWVNDCVGKIAGAGYLKKPEGQGGLELSLRSVVARADRETLNELIEHLNLKEIERSISVANRSVEEPRERVKFEGPGSGDKGNRNGRGNFKTGAEGGQIGRGAEAAMAVEIIWADSGEVVVDDERLEQLIAANHIPDAQETVETIHQMLAMDPVRLMGERAYSSEGKIKSQPNSPGGRAYEGMFKFTMGGDRRMLWHLSTDKRRGVRVFRVVVKRRDDFHFHRRKEKTRSL</sequence>
<feature type="region of interest" description="Disordered" evidence="1">
    <location>
        <begin position="141"/>
        <end position="173"/>
    </location>
</feature>
<gene>
    <name evidence="2" type="ORF">A2721_02830</name>
</gene>
<comment type="caution">
    <text evidence="2">The sequence shown here is derived from an EMBL/GenBank/DDBJ whole genome shotgun (WGS) entry which is preliminary data.</text>
</comment>
<evidence type="ECO:0000313" key="3">
    <source>
        <dbReference type="Proteomes" id="UP000177871"/>
    </source>
</evidence>
<name>A0A1F6A473_9BACT</name>
<protein>
    <submittedName>
        <fullName evidence="2">Uncharacterized protein</fullName>
    </submittedName>
</protein>
<dbReference type="EMBL" id="MFJK01000007">
    <property type="protein sequence ID" value="OGG19436.1"/>
    <property type="molecule type" value="Genomic_DNA"/>
</dbReference>
<proteinExistence type="predicted"/>
<reference evidence="2 3" key="1">
    <citation type="journal article" date="2016" name="Nat. Commun.">
        <title>Thousands of microbial genomes shed light on interconnected biogeochemical processes in an aquifer system.</title>
        <authorList>
            <person name="Anantharaman K."/>
            <person name="Brown C.T."/>
            <person name="Hug L.A."/>
            <person name="Sharon I."/>
            <person name="Castelle C.J."/>
            <person name="Probst A.J."/>
            <person name="Thomas B.C."/>
            <person name="Singh A."/>
            <person name="Wilkins M.J."/>
            <person name="Karaoz U."/>
            <person name="Brodie E.L."/>
            <person name="Williams K.H."/>
            <person name="Hubbard S.S."/>
            <person name="Banfield J.F."/>
        </authorList>
    </citation>
    <scope>NUCLEOTIDE SEQUENCE [LARGE SCALE GENOMIC DNA]</scope>
</reference>
<evidence type="ECO:0000256" key="1">
    <source>
        <dbReference type="SAM" id="MobiDB-lite"/>
    </source>
</evidence>
<accession>A0A1F6A473</accession>
<dbReference type="Proteomes" id="UP000177871">
    <property type="component" value="Unassembled WGS sequence"/>
</dbReference>
<evidence type="ECO:0000313" key="2">
    <source>
        <dbReference type="EMBL" id="OGG19436.1"/>
    </source>
</evidence>